<keyword evidence="7" id="KW-1185">Reference proteome</keyword>
<keyword evidence="3" id="KW-0645">Protease</keyword>
<keyword evidence="2" id="KW-0121">Carboxypeptidase</keyword>
<gene>
    <name evidence="6" type="ORF">MVEN_02648500</name>
</gene>
<dbReference type="GO" id="GO:0004185">
    <property type="term" value="F:serine-type carboxypeptidase activity"/>
    <property type="evidence" value="ECO:0007669"/>
    <property type="project" value="InterPro"/>
</dbReference>
<dbReference type="Proteomes" id="UP000620124">
    <property type="component" value="Unassembled WGS sequence"/>
</dbReference>
<evidence type="ECO:0000256" key="4">
    <source>
        <dbReference type="ARBA" id="ARBA00022801"/>
    </source>
</evidence>
<name>A0A8H6WRD3_9AGAR</name>
<evidence type="ECO:0000256" key="3">
    <source>
        <dbReference type="ARBA" id="ARBA00022670"/>
    </source>
</evidence>
<evidence type="ECO:0000256" key="5">
    <source>
        <dbReference type="ARBA" id="ARBA00023180"/>
    </source>
</evidence>
<dbReference type="OrthoDB" id="443318at2759"/>
<accession>A0A8H6WRD3</accession>
<dbReference type="GO" id="GO:0006508">
    <property type="term" value="P:proteolysis"/>
    <property type="evidence" value="ECO:0007669"/>
    <property type="project" value="UniProtKB-KW"/>
</dbReference>
<evidence type="ECO:0000256" key="2">
    <source>
        <dbReference type="ARBA" id="ARBA00022645"/>
    </source>
</evidence>
<evidence type="ECO:0000313" key="7">
    <source>
        <dbReference type="Proteomes" id="UP000620124"/>
    </source>
</evidence>
<dbReference type="Gene3D" id="3.40.50.1820">
    <property type="entry name" value="alpha/beta hydrolase"/>
    <property type="match status" value="1"/>
</dbReference>
<evidence type="ECO:0000313" key="6">
    <source>
        <dbReference type="EMBL" id="KAF7324318.1"/>
    </source>
</evidence>
<dbReference type="Pfam" id="PF00450">
    <property type="entry name" value="Peptidase_S10"/>
    <property type="match status" value="1"/>
</dbReference>
<dbReference type="InterPro" id="IPR029058">
    <property type="entry name" value="AB_hydrolase_fold"/>
</dbReference>
<dbReference type="SUPFAM" id="SSF53474">
    <property type="entry name" value="alpha/beta-Hydrolases"/>
    <property type="match status" value="1"/>
</dbReference>
<comment type="caution">
    <text evidence="6">The sequence shown here is derived from an EMBL/GenBank/DDBJ whole genome shotgun (WGS) entry which is preliminary data.</text>
</comment>
<evidence type="ECO:0000256" key="1">
    <source>
        <dbReference type="ARBA" id="ARBA00009431"/>
    </source>
</evidence>
<dbReference type="EMBL" id="JACAZI010000066">
    <property type="protein sequence ID" value="KAF7324318.1"/>
    <property type="molecule type" value="Genomic_DNA"/>
</dbReference>
<proteinExistence type="inferred from homology"/>
<keyword evidence="4 6" id="KW-0378">Hydrolase</keyword>
<comment type="similarity">
    <text evidence="1">Belongs to the peptidase S10 family.</text>
</comment>
<sequence length="128" mass="14049">MAIDDITTPFIMDGDFIQPAYLLLGPAIADGLCVLLYNGMKDGVVPWRSNLAWMRLLKSQHQSAFRNATEEEYPGVGTILKAGAGPTGEFTLVKIAEAGHMVIRSQAELLQHIMARWATEKTILLIGH</sequence>
<dbReference type="AlphaFoldDB" id="A0A8H6WRD3"/>
<organism evidence="6 7">
    <name type="scientific">Mycena venus</name>
    <dbReference type="NCBI Taxonomy" id="2733690"/>
    <lineage>
        <taxon>Eukaryota</taxon>
        <taxon>Fungi</taxon>
        <taxon>Dikarya</taxon>
        <taxon>Basidiomycota</taxon>
        <taxon>Agaricomycotina</taxon>
        <taxon>Agaricomycetes</taxon>
        <taxon>Agaricomycetidae</taxon>
        <taxon>Agaricales</taxon>
        <taxon>Marasmiineae</taxon>
        <taxon>Mycenaceae</taxon>
        <taxon>Mycena</taxon>
    </lineage>
</organism>
<reference evidence="6" key="1">
    <citation type="submission" date="2020-05" db="EMBL/GenBank/DDBJ databases">
        <title>Mycena genomes resolve the evolution of fungal bioluminescence.</title>
        <authorList>
            <person name="Tsai I.J."/>
        </authorList>
    </citation>
    <scope>NUCLEOTIDE SEQUENCE</scope>
    <source>
        <strain evidence="6">CCC161011</strain>
    </source>
</reference>
<dbReference type="InterPro" id="IPR001563">
    <property type="entry name" value="Peptidase_S10"/>
</dbReference>
<keyword evidence="5" id="KW-0325">Glycoprotein</keyword>
<protein>
    <submittedName>
        <fullName evidence="6">Alpha/beta-hydrolase</fullName>
    </submittedName>
</protein>